<keyword evidence="2" id="KW-1185">Reference proteome</keyword>
<name>A0A2P8FB11_9RHOB</name>
<organism evidence="1 2">
    <name type="scientific">Shimia abyssi</name>
    <dbReference type="NCBI Taxonomy" id="1662395"/>
    <lineage>
        <taxon>Bacteria</taxon>
        <taxon>Pseudomonadati</taxon>
        <taxon>Pseudomonadota</taxon>
        <taxon>Alphaproteobacteria</taxon>
        <taxon>Rhodobacterales</taxon>
        <taxon>Roseobacteraceae</taxon>
    </lineage>
</organism>
<evidence type="ECO:0000313" key="1">
    <source>
        <dbReference type="EMBL" id="PSL18923.1"/>
    </source>
</evidence>
<dbReference type="EMBL" id="PYGJ01000008">
    <property type="protein sequence ID" value="PSL18923.1"/>
    <property type="molecule type" value="Genomic_DNA"/>
</dbReference>
<reference evidence="1 2" key="1">
    <citation type="submission" date="2018-03" db="EMBL/GenBank/DDBJ databases">
        <title>Genomic Encyclopedia of Archaeal and Bacterial Type Strains, Phase II (KMG-II): from individual species to whole genera.</title>
        <authorList>
            <person name="Goeker M."/>
        </authorList>
    </citation>
    <scope>NUCLEOTIDE SEQUENCE [LARGE SCALE GENOMIC DNA]</scope>
    <source>
        <strain evidence="1 2">DSM 100673</strain>
    </source>
</reference>
<proteinExistence type="predicted"/>
<dbReference type="AlphaFoldDB" id="A0A2P8FB11"/>
<protein>
    <submittedName>
        <fullName evidence="1">Uncharacterized protein</fullName>
    </submittedName>
</protein>
<comment type="caution">
    <text evidence="1">The sequence shown here is derived from an EMBL/GenBank/DDBJ whole genome shotgun (WGS) entry which is preliminary data.</text>
</comment>
<accession>A0A2P8FB11</accession>
<dbReference type="RefSeq" id="WP_106608913.1">
    <property type="nucleotide sequence ID" value="NZ_PYGJ01000008.1"/>
</dbReference>
<evidence type="ECO:0000313" key="2">
    <source>
        <dbReference type="Proteomes" id="UP000240418"/>
    </source>
</evidence>
<sequence length="64" mass="7076">MFDADFMVSEGFSQIEPASIVAVLETAKRNRSVIHLALVTSLPAQNQMATKSQRIKVPELLLSF</sequence>
<dbReference type="Proteomes" id="UP000240418">
    <property type="component" value="Unassembled WGS sequence"/>
</dbReference>
<gene>
    <name evidence="1" type="ORF">CLV88_108101</name>
</gene>